<sequence length="90" mass="10650">MSVRLRSIGLLPINRKLKIEDIEIDVYSGINSWNTESKPYIDENDLNKIIFKKQNNFGPHSILFKTNIRYSKDSNEKIEIWGSYLKKINY</sequence>
<evidence type="ECO:0000313" key="2">
    <source>
        <dbReference type="Proteomes" id="UP000014984"/>
    </source>
</evidence>
<dbReference type="Proteomes" id="UP000014984">
    <property type="component" value="Chromosome"/>
</dbReference>
<accession>S5LYQ2</accession>
<dbReference type="RefSeq" id="WP_020833936.1">
    <property type="nucleotide sequence ID" value="NC_021846.1"/>
</dbReference>
<reference evidence="1 2" key="1">
    <citation type="journal article" date="2013" name="Genome Biol. Evol.">
        <title>Comparison of metabolic capacities and inference of gene content evolution in mosquito-associated Spiroplasma diminutum and S. taiwanense.</title>
        <authorList>
            <person name="Lo W.S."/>
            <person name="Ku C."/>
            <person name="Chen L.L."/>
            <person name="Chang T.H."/>
            <person name="Kuo C.H."/>
        </authorList>
    </citation>
    <scope>NUCLEOTIDE SEQUENCE [LARGE SCALE GENOMIC DNA]</scope>
    <source>
        <strain evidence="1">CT-1</strain>
    </source>
</reference>
<gene>
    <name evidence="1" type="ORF">STAIW_v1c01110</name>
</gene>
<dbReference type="EMBL" id="CP005074">
    <property type="protein sequence ID" value="AGR40797.1"/>
    <property type="molecule type" value="Genomic_DNA"/>
</dbReference>
<dbReference type="STRING" id="1276220.STAIW_v1c01110"/>
<protein>
    <submittedName>
        <fullName evidence="1">Uncharacterized protein</fullName>
    </submittedName>
</protein>
<dbReference type="KEGG" id="stai:STAIW_v1c01110"/>
<dbReference type="HOGENOM" id="CLU_2439280_0_0_14"/>
<name>S5LYQ2_9MOLU</name>
<proteinExistence type="predicted"/>
<evidence type="ECO:0000313" key="1">
    <source>
        <dbReference type="EMBL" id="AGR40797.1"/>
    </source>
</evidence>
<organism evidence="1 2">
    <name type="scientific">Spiroplasma taiwanense CT-1</name>
    <dbReference type="NCBI Taxonomy" id="1276220"/>
    <lineage>
        <taxon>Bacteria</taxon>
        <taxon>Bacillati</taxon>
        <taxon>Mycoplasmatota</taxon>
        <taxon>Mollicutes</taxon>
        <taxon>Entomoplasmatales</taxon>
        <taxon>Spiroplasmataceae</taxon>
        <taxon>Spiroplasma</taxon>
    </lineage>
</organism>
<dbReference type="PATRIC" id="fig|1276220.3.peg.113"/>
<dbReference type="AlphaFoldDB" id="S5LYQ2"/>
<keyword evidence="2" id="KW-1185">Reference proteome</keyword>